<proteinExistence type="predicted"/>
<accession>A0AB39X8K5</accession>
<reference evidence="1" key="1">
    <citation type="submission" date="2024-07" db="EMBL/GenBank/DDBJ databases">
        <title>Whole genome sequence of bacterial strains from algal surface.</title>
        <authorList>
            <person name="Kumar P."/>
        </authorList>
    </citation>
    <scope>NUCLEOTIDE SEQUENCE</scope>
    <source>
        <strain evidence="1">PP-1MA</strain>
    </source>
</reference>
<evidence type="ECO:0000313" key="1">
    <source>
        <dbReference type="EMBL" id="XDV09098.1"/>
    </source>
</evidence>
<organism evidence="1">
    <name type="scientific">Pseudidiomarina sp. PP-1MA</name>
    <dbReference type="NCBI Taxonomy" id="3237706"/>
    <lineage>
        <taxon>Bacteria</taxon>
        <taxon>Pseudomonadati</taxon>
        <taxon>Pseudomonadota</taxon>
        <taxon>Gammaproteobacteria</taxon>
        <taxon>Alteromonadales</taxon>
        <taxon>Idiomarinaceae</taxon>
        <taxon>Pseudidiomarina</taxon>
    </lineage>
</organism>
<dbReference type="RefSeq" id="WP_369742655.1">
    <property type="nucleotide sequence ID" value="NZ_CP165718.1"/>
</dbReference>
<gene>
    <name evidence="1" type="ORF">AB8S08_10065</name>
</gene>
<protein>
    <submittedName>
        <fullName evidence="1">Uncharacterized protein</fullName>
    </submittedName>
</protein>
<dbReference type="AlphaFoldDB" id="A0AB39X8K5"/>
<dbReference type="EMBL" id="CP165718">
    <property type="protein sequence ID" value="XDV09098.1"/>
    <property type="molecule type" value="Genomic_DNA"/>
</dbReference>
<sequence>MTKYTEKNYWEDADYIKWDRNIFTEVNAPISDIRALCELGLPDWAAPNINFDNYIPESETLKIGEDRDDREIFIDLKSLKVLVGSDKQFLNSSPYKLRKALQAYAIMVEKAIVIDEDSIIENRVKTSLVQELKEELKVLDPSCLTEDAFWSNEIARLGCS</sequence>
<name>A0AB39X8K5_9GAMM</name>